<keyword evidence="1" id="KW-0614">Plasmid</keyword>
<dbReference type="EMBL" id="CP042265">
    <property type="protein sequence ID" value="QDY71374.1"/>
    <property type="molecule type" value="Genomic_DNA"/>
</dbReference>
<evidence type="ECO:0000313" key="2">
    <source>
        <dbReference type="Proteomes" id="UP000318483"/>
    </source>
</evidence>
<evidence type="ECO:0000313" key="1">
    <source>
        <dbReference type="EMBL" id="QDY71374.1"/>
    </source>
</evidence>
<gene>
    <name evidence="1" type="ORF">FPZ52_16885</name>
</gene>
<reference evidence="1 2" key="1">
    <citation type="submission" date="2019-07" db="EMBL/GenBank/DDBJ databases">
        <title>Litoreibacter alkalisoli sp. nov., isolated from saline-alkaline soil.</title>
        <authorList>
            <person name="Wang S."/>
            <person name="Xu L."/>
            <person name="Xing Y.-T."/>
            <person name="Sun J.-Q."/>
        </authorList>
    </citation>
    <scope>NUCLEOTIDE SEQUENCE [LARGE SCALE GENOMIC DNA]</scope>
    <source>
        <strain evidence="1 2">LN3S51</strain>
        <plasmid evidence="1 2">unnamed4</plasmid>
    </source>
</reference>
<protein>
    <submittedName>
        <fullName evidence="1">Uncharacterized protein</fullName>
    </submittedName>
</protein>
<accession>A0A5B8J0E9</accession>
<name>A0A5B8J0E9_9RHOB</name>
<dbReference type="RefSeq" id="WP_146366789.1">
    <property type="nucleotide sequence ID" value="NZ_CP042265.1"/>
</dbReference>
<dbReference type="AlphaFoldDB" id="A0A5B8J0E9"/>
<dbReference type="Proteomes" id="UP000318483">
    <property type="component" value="Plasmid unnamed4"/>
</dbReference>
<sequence>MIQPSYPAPQSGSAGPVHATRTRLHPAMSLLEIILQIIAEIIEDFLCARRSEVARDASIAAALAGSTNSRMIRRSPRCSRSMSLGPPMMFEGTGAGDAAILRDPYF</sequence>
<proteinExistence type="predicted"/>
<organism evidence="1 2">
    <name type="scientific">Qingshengfaniella alkalisoli</name>
    <dbReference type="NCBI Taxonomy" id="2599296"/>
    <lineage>
        <taxon>Bacteria</taxon>
        <taxon>Pseudomonadati</taxon>
        <taxon>Pseudomonadota</taxon>
        <taxon>Alphaproteobacteria</taxon>
        <taxon>Rhodobacterales</taxon>
        <taxon>Paracoccaceae</taxon>
        <taxon>Qingshengfaniella</taxon>
    </lineage>
</organism>
<keyword evidence="2" id="KW-1185">Reference proteome</keyword>
<geneLocation type="plasmid" evidence="1 2">
    <name>unnamed4</name>
</geneLocation>
<dbReference type="KEGG" id="lit:FPZ52_16885"/>